<organism evidence="18 19">
    <name type="scientific">Sordaria macrospora</name>
    <dbReference type="NCBI Taxonomy" id="5147"/>
    <lineage>
        <taxon>Eukaryota</taxon>
        <taxon>Fungi</taxon>
        <taxon>Dikarya</taxon>
        <taxon>Ascomycota</taxon>
        <taxon>Pezizomycotina</taxon>
        <taxon>Sordariomycetes</taxon>
        <taxon>Sordariomycetidae</taxon>
        <taxon>Sordariales</taxon>
        <taxon>Sordariaceae</taxon>
        <taxon>Sordaria</taxon>
    </lineage>
</organism>
<evidence type="ECO:0000313" key="19">
    <source>
        <dbReference type="Proteomes" id="UP000433876"/>
    </source>
</evidence>
<gene>
    <name evidence="18" type="ORF">SMACR_09597</name>
</gene>
<keyword evidence="10 15" id="KW-0067">ATP-binding</keyword>
<feature type="compositionally biased region" description="Acidic residues" evidence="16">
    <location>
        <begin position="12"/>
        <end position="22"/>
    </location>
</feature>
<evidence type="ECO:0000256" key="13">
    <source>
        <dbReference type="ARBA" id="ARBA00047899"/>
    </source>
</evidence>
<feature type="region of interest" description="Disordered" evidence="16">
    <location>
        <begin position="1"/>
        <end position="24"/>
    </location>
</feature>
<evidence type="ECO:0000256" key="4">
    <source>
        <dbReference type="ARBA" id="ARBA00013948"/>
    </source>
</evidence>
<dbReference type="GO" id="GO:0004674">
    <property type="term" value="F:protein serine/threonine kinase activity"/>
    <property type="evidence" value="ECO:0007669"/>
    <property type="project" value="UniProtKB-KW"/>
</dbReference>
<dbReference type="EMBL" id="NMPR01000086">
    <property type="protein sequence ID" value="KAA8631078.1"/>
    <property type="molecule type" value="Genomic_DNA"/>
</dbReference>
<dbReference type="PANTHER" id="PTHR47634">
    <property type="entry name" value="PROTEIN KINASE DOMAIN-CONTAINING PROTEIN-RELATED"/>
    <property type="match status" value="1"/>
</dbReference>
<evidence type="ECO:0000256" key="1">
    <source>
        <dbReference type="ARBA" id="ARBA00003747"/>
    </source>
</evidence>
<evidence type="ECO:0000256" key="5">
    <source>
        <dbReference type="ARBA" id="ARBA00019973"/>
    </source>
</evidence>
<dbReference type="InterPro" id="IPR017441">
    <property type="entry name" value="Protein_kinase_ATP_BS"/>
</dbReference>
<dbReference type="PROSITE" id="PS00109">
    <property type="entry name" value="PROTEIN_KINASE_TYR"/>
    <property type="match status" value="1"/>
</dbReference>
<dbReference type="VEuPathDB" id="FungiDB:SMAC_09597"/>
<evidence type="ECO:0000256" key="10">
    <source>
        <dbReference type="ARBA" id="ARBA00022840"/>
    </source>
</evidence>
<feature type="domain" description="Protein kinase" evidence="17">
    <location>
        <begin position="50"/>
        <end position="494"/>
    </location>
</feature>
<dbReference type="InterPro" id="IPR011009">
    <property type="entry name" value="Kinase-like_dom_sf"/>
</dbReference>
<dbReference type="PROSITE" id="PS00107">
    <property type="entry name" value="PROTEIN_KINASE_ATP"/>
    <property type="match status" value="1"/>
</dbReference>
<comment type="function">
    <text evidence="1">Component of the EKC/KEOPS complex that is required for the formation of a threonylcarbamoyl group on adenosine at position 37 (t(6)A37) in tRNAs that read codons beginning with adenine. The complex is probably involved in the transfer of the threonylcarbamoyl moiety of threonylcarbamoyl-AMP (TC-AMP) to the N6 group of A37. BUD32 has ATPase activity in the context of the EKC/KEOPS complex and likely plays a supporting role to the catalytic subunit KAE1. The EKC/KEOPS complex also promotes both telomere uncapping and telomere elongation. The complex is required for efficient recruitment of transcriptional coactivators.</text>
</comment>
<comment type="catalytic activity">
    <reaction evidence="14">
        <text>L-seryl-[protein] + ATP = O-phospho-L-seryl-[protein] + ADP + H(+)</text>
        <dbReference type="Rhea" id="RHEA:17989"/>
        <dbReference type="Rhea" id="RHEA-COMP:9863"/>
        <dbReference type="Rhea" id="RHEA-COMP:11604"/>
        <dbReference type="ChEBI" id="CHEBI:15378"/>
        <dbReference type="ChEBI" id="CHEBI:29999"/>
        <dbReference type="ChEBI" id="CHEBI:30616"/>
        <dbReference type="ChEBI" id="CHEBI:83421"/>
        <dbReference type="ChEBI" id="CHEBI:456216"/>
        <dbReference type="EC" id="2.7.11.1"/>
    </reaction>
</comment>
<comment type="catalytic activity">
    <reaction evidence="13">
        <text>L-threonyl-[protein] + ATP = O-phospho-L-threonyl-[protein] + ADP + H(+)</text>
        <dbReference type="Rhea" id="RHEA:46608"/>
        <dbReference type="Rhea" id="RHEA-COMP:11060"/>
        <dbReference type="Rhea" id="RHEA-COMP:11605"/>
        <dbReference type="ChEBI" id="CHEBI:15378"/>
        <dbReference type="ChEBI" id="CHEBI:30013"/>
        <dbReference type="ChEBI" id="CHEBI:30616"/>
        <dbReference type="ChEBI" id="CHEBI:61977"/>
        <dbReference type="ChEBI" id="CHEBI:456216"/>
        <dbReference type="EC" id="2.7.11.1"/>
    </reaction>
</comment>
<dbReference type="SUPFAM" id="SSF56112">
    <property type="entry name" value="Protein kinase-like (PK-like)"/>
    <property type="match status" value="1"/>
</dbReference>
<dbReference type="FunFam" id="3.30.200.20:FF:000968">
    <property type="entry name" value="Serine/threonine protein kinase-56"/>
    <property type="match status" value="1"/>
</dbReference>
<evidence type="ECO:0000256" key="16">
    <source>
        <dbReference type="SAM" id="MobiDB-lite"/>
    </source>
</evidence>
<comment type="subunit">
    <text evidence="2">Component of the EKC/KEOPS complex composed of at least BUD32, CGI121, GON7, KAE1 and PCC1; the whole complex dimerizes.</text>
</comment>
<dbReference type="AlphaFoldDB" id="A0A8S8ZNY5"/>
<evidence type="ECO:0000256" key="12">
    <source>
        <dbReference type="ARBA" id="ARBA00033194"/>
    </source>
</evidence>
<dbReference type="PANTHER" id="PTHR47634:SF9">
    <property type="entry name" value="PROTEIN KINASE DOMAIN-CONTAINING PROTEIN-RELATED"/>
    <property type="match status" value="1"/>
</dbReference>
<keyword evidence="6" id="KW-0723">Serine/threonine-protein kinase</keyword>
<proteinExistence type="predicted"/>
<evidence type="ECO:0000256" key="15">
    <source>
        <dbReference type="PROSITE-ProRule" id="PRU10141"/>
    </source>
</evidence>
<evidence type="ECO:0000313" key="18">
    <source>
        <dbReference type="EMBL" id="KAA8631078.1"/>
    </source>
</evidence>
<evidence type="ECO:0000256" key="11">
    <source>
        <dbReference type="ARBA" id="ARBA00030980"/>
    </source>
</evidence>
<sequence length="605" mass="69358">MFYPDNERFPYELEDPIDDSDTENPRCYQKGGFHPILLGDRLGPRSNGRFRVVNKLGAGGYGTVWLCQDTHYKPSTITKWRVVKLIAAKKSTPNCPDLKILDYFRDVARSTLDDFGICLPLEHFWLTGPNGRHLALVFPWHGCTLGTIPDYYGFHPALIKDMAFELVESLRFLHLRGLCHGDFRPSNVLLRLLPGADEMPESQLEEVLSEPYKARVIRISDGKFLDELPSTERPANIPEYMVAPATVPIAWGLHTRHPVLIDLGVSFPFSQPPKQGTTGIPISFAAPEDIFRTFDNNSRRPLLGPAADIWSLACTLAHLRVARNPFQVDQADLSSVVAQWEECLSPLPEPYRSKYREIEDIETPLDEVWGDTPAIQLDPVVDPKAVYEGRAERRLATSGTRNWLKARMMRMRRLEVYPEAAKKMLKEEMQSDAKVKERLPFLEDMEVPNVSKEGMEVTMEKEEIELFWSLLEGCWRWKPEERVSIEEVVRHPWFEGRGPREIPKPAPWMVVVRTMWSFWDYVKSVSRGRVHCVREQEWSLIVMGRLPPVVAAACRRIGKFFFALFGSLTPSALRKKLVWDPKMFSSNPPGTPRQATEDAADWETW</sequence>
<feature type="region of interest" description="Disordered" evidence="16">
    <location>
        <begin position="586"/>
        <end position="605"/>
    </location>
</feature>
<name>A0A8S8ZNY5_SORMA</name>
<evidence type="ECO:0000256" key="3">
    <source>
        <dbReference type="ARBA" id="ARBA00012513"/>
    </source>
</evidence>
<dbReference type="SMART" id="SM00220">
    <property type="entry name" value="S_TKc"/>
    <property type="match status" value="1"/>
</dbReference>
<dbReference type="Gene3D" id="1.10.510.10">
    <property type="entry name" value="Transferase(Phosphotransferase) domain 1"/>
    <property type="match status" value="1"/>
</dbReference>
<dbReference type="PROSITE" id="PS50011">
    <property type="entry name" value="PROTEIN_KINASE_DOM"/>
    <property type="match status" value="1"/>
</dbReference>
<dbReference type="OMA" id="EEIELFW"/>
<accession>A0A8S8ZNY5</accession>
<evidence type="ECO:0000256" key="14">
    <source>
        <dbReference type="ARBA" id="ARBA00048679"/>
    </source>
</evidence>
<evidence type="ECO:0000256" key="7">
    <source>
        <dbReference type="ARBA" id="ARBA00022679"/>
    </source>
</evidence>
<dbReference type="Gene3D" id="3.30.200.20">
    <property type="entry name" value="Phosphorylase Kinase, domain 1"/>
    <property type="match status" value="1"/>
</dbReference>
<protein>
    <recommendedName>
        <fullName evidence="5">EKC/KEOPS complex subunit BUD32</fullName>
        <ecNumber evidence="3">2.7.11.1</ecNumber>
    </recommendedName>
    <alternativeName>
        <fullName evidence="11 12">Atypical Serine/threonine protein kinase BUD32</fullName>
    </alternativeName>
    <alternativeName>
        <fullName evidence="4">EKC/KEOPS complex subunit bud32</fullName>
    </alternativeName>
</protein>
<comment type="caution">
    <text evidence="18">The sequence shown here is derived from an EMBL/GenBank/DDBJ whole genome shotgun (WGS) entry which is preliminary data.</text>
</comment>
<dbReference type="Proteomes" id="UP000433876">
    <property type="component" value="Unassembled WGS sequence"/>
</dbReference>
<dbReference type="GO" id="GO:0000245">
    <property type="term" value="P:spliceosomal complex assembly"/>
    <property type="evidence" value="ECO:0007669"/>
    <property type="project" value="TreeGrafter"/>
</dbReference>
<dbReference type="InterPro" id="IPR008266">
    <property type="entry name" value="Tyr_kinase_AS"/>
</dbReference>
<keyword evidence="9" id="KW-0418">Kinase</keyword>
<keyword evidence="7" id="KW-0808">Transferase</keyword>
<evidence type="ECO:0000256" key="8">
    <source>
        <dbReference type="ARBA" id="ARBA00022741"/>
    </source>
</evidence>
<keyword evidence="8 15" id="KW-0547">Nucleotide-binding</keyword>
<evidence type="ECO:0000259" key="17">
    <source>
        <dbReference type="PROSITE" id="PS50011"/>
    </source>
</evidence>
<reference evidence="18 19" key="1">
    <citation type="submission" date="2017-07" db="EMBL/GenBank/DDBJ databases">
        <title>Genome sequence of the Sordaria macrospora wild type strain R19027.</title>
        <authorList>
            <person name="Nowrousian M."/>
            <person name="Teichert I."/>
            <person name="Kueck U."/>
        </authorList>
    </citation>
    <scope>NUCLEOTIDE SEQUENCE [LARGE SCALE GENOMIC DNA]</scope>
    <source>
        <strain evidence="18 19">R19027</strain>
        <tissue evidence="18">Mycelium</tissue>
    </source>
</reference>
<evidence type="ECO:0000256" key="2">
    <source>
        <dbReference type="ARBA" id="ARBA00011534"/>
    </source>
</evidence>
<dbReference type="Pfam" id="PF00069">
    <property type="entry name" value="Pkinase"/>
    <property type="match status" value="1"/>
</dbReference>
<dbReference type="InterPro" id="IPR000719">
    <property type="entry name" value="Prot_kinase_dom"/>
</dbReference>
<dbReference type="EC" id="2.7.11.1" evidence="3"/>
<feature type="compositionally biased region" description="Basic and acidic residues" evidence="16">
    <location>
        <begin position="1"/>
        <end position="11"/>
    </location>
</feature>
<feature type="binding site" evidence="15">
    <location>
        <position position="89"/>
    </location>
    <ligand>
        <name>ATP</name>
        <dbReference type="ChEBI" id="CHEBI:30616"/>
    </ligand>
</feature>
<dbReference type="GO" id="GO:0005524">
    <property type="term" value="F:ATP binding"/>
    <property type="evidence" value="ECO:0007669"/>
    <property type="project" value="UniProtKB-UniRule"/>
</dbReference>
<evidence type="ECO:0000256" key="9">
    <source>
        <dbReference type="ARBA" id="ARBA00022777"/>
    </source>
</evidence>
<dbReference type="GO" id="GO:0050684">
    <property type="term" value="P:regulation of mRNA processing"/>
    <property type="evidence" value="ECO:0007669"/>
    <property type="project" value="TreeGrafter"/>
</dbReference>
<evidence type="ECO:0000256" key="6">
    <source>
        <dbReference type="ARBA" id="ARBA00022527"/>
    </source>
</evidence>
<dbReference type="InterPro" id="IPR051334">
    <property type="entry name" value="SRPK"/>
</dbReference>